<reference evidence="3" key="1">
    <citation type="journal article" date="2019" name="Int. J. Syst. Evol. Microbiol.">
        <title>The Global Catalogue of Microorganisms (GCM) 10K type strain sequencing project: providing services to taxonomists for standard genome sequencing and annotation.</title>
        <authorList>
            <consortium name="The Broad Institute Genomics Platform"/>
            <consortium name="The Broad Institute Genome Sequencing Center for Infectious Disease"/>
            <person name="Wu L."/>
            <person name="Ma J."/>
        </authorList>
    </citation>
    <scope>NUCLEOTIDE SEQUENCE [LARGE SCALE GENOMIC DNA]</scope>
    <source>
        <strain evidence="3">CCM 8875</strain>
    </source>
</reference>
<keyword evidence="3" id="KW-1185">Reference proteome</keyword>
<evidence type="ECO:0000313" key="3">
    <source>
        <dbReference type="Proteomes" id="UP001597302"/>
    </source>
</evidence>
<feature type="region of interest" description="Disordered" evidence="1">
    <location>
        <begin position="105"/>
        <end position="130"/>
    </location>
</feature>
<feature type="compositionally biased region" description="Basic and acidic residues" evidence="1">
    <location>
        <begin position="121"/>
        <end position="130"/>
    </location>
</feature>
<organism evidence="2 3">
    <name type="scientific">Paracoccus nototheniae</name>
    <dbReference type="NCBI Taxonomy" id="2489002"/>
    <lineage>
        <taxon>Bacteria</taxon>
        <taxon>Pseudomonadati</taxon>
        <taxon>Pseudomonadota</taxon>
        <taxon>Alphaproteobacteria</taxon>
        <taxon>Rhodobacterales</taxon>
        <taxon>Paracoccaceae</taxon>
        <taxon>Paracoccus</taxon>
    </lineage>
</organism>
<dbReference type="RefSeq" id="WP_131573608.1">
    <property type="nucleotide sequence ID" value="NZ_CBCSAJ010000007.1"/>
</dbReference>
<gene>
    <name evidence="2" type="ORF">ACFQ5P_12780</name>
</gene>
<dbReference type="Proteomes" id="UP001597302">
    <property type="component" value="Unassembled WGS sequence"/>
</dbReference>
<protein>
    <submittedName>
        <fullName evidence="2">Uncharacterized protein</fullName>
    </submittedName>
</protein>
<proteinExistence type="predicted"/>
<comment type="caution">
    <text evidence="2">The sequence shown here is derived from an EMBL/GenBank/DDBJ whole genome shotgun (WGS) entry which is preliminary data.</text>
</comment>
<name>A0ABW4E182_9RHOB</name>
<dbReference type="EMBL" id="JBHTOQ010000022">
    <property type="protein sequence ID" value="MFD1482170.1"/>
    <property type="molecule type" value="Genomic_DNA"/>
</dbReference>
<evidence type="ECO:0000313" key="2">
    <source>
        <dbReference type="EMBL" id="MFD1482170.1"/>
    </source>
</evidence>
<sequence length="130" mass="14307">MSEDQNKHSALGKGPRNKTALQQYDRPWSVLTTITGDAILTDIRTEHANLFVKKLRERGITAGTTSNSVDQIKPVFDTVIREFELGVPNLFESLTMTGKGLEQPMSGCPMPCPNGRPSGDGARRTSRHEP</sequence>
<evidence type="ECO:0000256" key="1">
    <source>
        <dbReference type="SAM" id="MobiDB-lite"/>
    </source>
</evidence>
<accession>A0ABW4E182</accession>